<comment type="cofactor">
    <cofactor evidence="2">
        <name>Zn(2+)</name>
        <dbReference type="ChEBI" id="CHEBI:29105"/>
    </cofactor>
    <text evidence="2">Binds 1 zinc ion per subunit.</text>
</comment>
<dbReference type="AlphaFoldDB" id="A0A402CXQ1"/>
<dbReference type="FunCoup" id="A0A402CXQ1">
    <property type="interactions" value="3"/>
</dbReference>
<feature type="binding site" evidence="2">
    <location>
        <position position="295"/>
    </location>
    <ligand>
        <name>Zn(2+)</name>
        <dbReference type="ChEBI" id="CHEBI:29105"/>
        <note>catalytic</note>
    </ligand>
</feature>
<keyword evidence="5" id="KW-1185">Reference proteome</keyword>
<feature type="active site" description="Proton donor/acceptor" evidence="3">
    <location>
        <position position="266"/>
    </location>
</feature>
<dbReference type="KEGG" id="ccot:CCAX7_42470"/>
<dbReference type="Proteomes" id="UP000287394">
    <property type="component" value="Chromosome"/>
</dbReference>
<dbReference type="OrthoDB" id="9772308at2"/>
<dbReference type="PANTHER" id="PTHR34217">
    <property type="entry name" value="METAL-DEPENDENT CARBOXYPEPTIDASE"/>
    <property type="match status" value="1"/>
</dbReference>
<dbReference type="CDD" id="cd06460">
    <property type="entry name" value="M32_Taq"/>
    <property type="match status" value="1"/>
</dbReference>
<feature type="binding site" evidence="2">
    <location>
        <position position="265"/>
    </location>
    <ligand>
        <name>Zn(2+)</name>
        <dbReference type="ChEBI" id="CHEBI:29105"/>
        <note>catalytic</note>
    </ligand>
</feature>
<dbReference type="Pfam" id="PF02074">
    <property type="entry name" value="Peptidase_M32"/>
    <property type="match status" value="1"/>
</dbReference>
<dbReference type="Gene3D" id="1.10.1370.30">
    <property type="match status" value="1"/>
</dbReference>
<sequence length="501" mass="55648">MSEFEDLRKRLGEVSALASTAGILEWDQQTHMPAGGAANRAAQLEVLSKITHELSVSSKTETLLAAAEKAADGLDPDSDDAAFVRVARRDFDHASKLPTELVAEIAKVTTLAHEAWAEARAASNYSKFAPCLENIVDLVRQVADHLGHSGERYDALLDQYEPGMKAADVRAMFDAIKPTSVALVKAIVERGPDAVDDSILKRDFDEAKQEAFGEAVIKELGFDFERGRQDRAVHPFCSSFTSGDVRITTRFDKNFLPMALFGTIHETGHALYEQGVARRYDGNTLGGGTSLGVHESQSRLWENLVGRSRPFWKHFYSSLQSTFPESLSDVDAERFYRAVNKVEPSLIRVEADEVTYNLHILLRFEMETDLLEGRLSVKDAPAAWNAKMQEYFGLTPPDDAQGILQDVHWSMGSLGYFPTYSLGNIISAQLFTQAQSDLGDLSGQIERGEFAPLLGWLRENIHQWGRKYTATELLQRITGKALDTAPYLQYLSAKYGDIYGL</sequence>
<dbReference type="PROSITE" id="PS52034">
    <property type="entry name" value="PEPTIDASE_M32"/>
    <property type="match status" value="1"/>
</dbReference>
<accession>A0A402CXQ1</accession>
<evidence type="ECO:0000313" key="5">
    <source>
        <dbReference type="Proteomes" id="UP000287394"/>
    </source>
</evidence>
<comment type="catalytic activity">
    <reaction evidence="1">
        <text>Release of a C-terminal amino acid with broad specificity, except for -Pro.</text>
        <dbReference type="EC" id="3.4.17.19"/>
    </reaction>
</comment>
<dbReference type="PANTHER" id="PTHR34217:SF1">
    <property type="entry name" value="CARBOXYPEPTIDASE 1"/>
    <property type="match status" value="1"/>
</dbReference>
<dbReference type="GO" id="GO:0004181">
    <property type="term" value="F:metallocarboxypeptidase activity"/>
    <property type="evidence" value="ECO:0007669"/>
    <property type="project" value="UniProtKB-UniRule"/>
</dbReference>
<dbReference type="EC" id="3.4.17.19" evidence="1"/>
<reference evidence="4 5" key="1">
    <citation type="journal article" date="2019" name="Int. J. Syst. Evol. Microbiol.">
        <title>Capsulimonas corticalis gen. nov., sp. nov., an aerobic capsulated bacterium, of a novel bacterial order, Capsulimonadales ord. nov., of the class Armatimonadia of the phylum Armatimonadetes.</title>
        <authorList>
            <person name="Li J."/>
            <person name="Kudo C."/>
            <person name="Tonouchi A."/>
        </authorList>
    </citation>
    <scope>NUCLEOTIDE SEQUENCE [LARGE SCALE GENOMIC DNA]</scope>
    <source>
        <strain evidence="4 5">AX-7</strain>
    </source>
</reference>
<keyword evidence="1 4" id="KW-0121">Carboxypeptidase</keyword>
<keyword evidence="2" id="KW-0862">Zinc</keyword>
<keyword evidence="1" id="KW-0482">Metalloprotease</keyword>
<dbReference type="RefSeq" id="WP_119322112.1">
    <property type="nucleotide sequence ID" value="NZ_AP025739.1"/>
</dbReference>
<dbReference type="SUPFAM" id="SSF55486">
    <property type="entry name" value="Metalloproteases ('zincins'), catalytic domain"/>
    <property type="match status" value="1"/>
</dbReference>
<keyword evidence="1" id="KW-0645">Protease</keyword>
<dbReference type="InterPro" id="IPR001333">
    <property type="entry name" value="Peptidase_M32_Taq"/>
</dbReference>
<evidence type="ECO:0000256" key="3">
    <source>
        <dbReference type="PIRSR" id="PIRSR006615-2"/>
    </source>
</evidence>
<comment type="similarity">
    <text evidence="1">Belongs to the peptidase M32 family.</text>
</comment>
<organism evidence="4 5">
    <name type="scientific">Capsulimonas corticalis</name>
    <dbReference type="NCBI Taxonomy" id="2219043"/>
    <lineage>
        <taxon>Bacteria</taxon>
        <taxon>Bacillati</taxon>
        <taxon>Armatimonadota</taxon>
        <taxon>Armatimonadia</taxon>
        <taxon>Capsulimonadales</taxon>
        <taxon>Capsulimonadaceae</taxon>
        <taxon>Capsulimonas</taxon>
    </lineage>
</organism>
<evidence type="ECO:0000256" key="1">
    <source>
        <dbReference type="PIRNR" id="PIRNR006615"/>
    </source>
</evidence>
<dbReference type="EMBL" id="AP025739">
    <property type="protein sequence ID" value="BDI32196.1"/>
    <property type="molecule type" value="Genomic_DNA"/>
</dbReference>
<gene>
    <name evidence="4" type="ORF">CCAX7_42470</name>
</gene>
<protein>
    <recommendedName>
        <fullName evidence="1">Metal-dependent carboxypeptidase</fullName>
        <ecNumber evidence="1">3.4.17.19</ecNumber>
    </recommendedName>
</protein>
<keyword evidence="1" id="KW-0378">Hydrolase</keyword>
<proteinExistence type="inferred from homology"/>
<evidence type="ECO:0000256" key="2">
    <source>
        <dbReference type="PIRSR" id="PIRSR006615-1"/>
    </source>
</evidence>
<dbReference type="PIRSF" id="PIRSF006615">
    <property type="entry name" value="Zn_crbxpep_Taq"/>
    <property type="match status" value="1"/>
</dbReference>
<keyword evidence="1 2" id="KW-0479">Metal-binding</keyword>
<dbReference type="GO" id="GO:0046872">
    <property type="term" value="F:metal ion binding"/>
    <property type="evidence" value="ECO:0007669"/>
    <property type="project" value="UniProtKB-KW"/>
</dbReference>
<dbReference type="GO" id="GO:0006508">
    <property type="term" value="P:proteolysis"/>
    <property type="evidence" value="ECO:0007669"/>
    <property type="project" value="UniProtKB-UniRule"/>
</dbReference>
<comment type="function">
    <text evidence="1">Broad specificity carboxypetidase that releases amino acids sequentially from the C-terminus, including neutral, aromatic, polar and basic residues.</text>
</comment>
<dbReference type="PRINTS" id="PR00998">
    <property type="entry name" value="CRBOXYPTASET"/>
</dbReference>
<feature type="binding site" evidence="2">
    <location>
        <position position="269"/>
    </location>
    <ligand>
        <name>Zn(2+)</name>
        <dbReference type="ChEBI" id="CHEBI:29105"/>
        <note>catalytic</note>
    </ligand>
</feature>
<name>A0A402CXQ1_9BACT</name>
<evidence type="ECO:0000313" key="4">
    <source>
        <dbReference type="EMBL" id="BDI32196.1"/>
    </source>
</evidence>